<dbReference type="EC" id="3.1.1.89" evidence="4"/>
<organism evidence="4 5">
    <name type="scientific">Marasmius crinis-equi</name>
    <dbReference type="NCBI Taxonomy" id="585013"/>
    <lineage>
        <taxon>Eukaryota</taxon>
        <taxon>Fungi</taxon>
        <taxon>Dikarya</taxon>
        <taxon>Basidiomycota</taxon>
        <taxon>Agaricomycotina</taxon>
        <taxon>Agaricomycetes</taxon>
        <taxon>Agaricomycetidae</taxon>
        <taxon>Agaricales</taxon>
        <taxon>Marasmiineae</taxon>
        <taxon>Marasmiaceae</taxon>
        <taxon>Marasmius</taxon>
    </lineage>
</organism>
<gene>
    <name evidence="4" type="primary">PPE1_2</name>
    <name evidence="4" type="ORF">V5O48_018313</name>
</gene>
<dbReference type="GO" id="GO:0051723">
    <property type="term" value="F:protein methylesterase activity"/>
    <property type="evidence" value="ECO:0007669"/>
    <property type="project" value="UniProtKB-EC"/>
</dbReference>
<evidence type="ECO:0000256" key="3">
    <source>
        <dbReference type="SAM" id="MobiDB-lite"/>
    </source>
</evidence>
<dbReference type="InterPro" id="IPR016812">
    <property type="entry name" value="PPase_methylesterase_euk"/>
</dbReference>
<evidence type="ECO:0000313" key="5">
    <source>
        <dbReference type="Proteomes" id="UP001465976"/>
    </source>
</evidence>
<protein>
    <submittedName>
        <fullName evidence="4">Protein phosphatase methylesterase 1</fullName>
        <ecNumber evidence="4">3.1.1.89</ecNumber>
    </submittedName>
</protein>
<keyword evidence="5" id="KW-1185">Reference proteome</keyword>
<accession>A0ABR3ELM5</accession>
<evidence type="ECO:0000256" key="2">
    <source>
        <dbReference type="ARBA" id="ARBA00022801"/>
    </source>
</evidence>
<dbReference type="Proteomes" id="UP001465976">
    <property type="component" value="Unassembled WGS sequence"/>
</dbReference>
<name>A0ABR3ELM5_9AGAR</name>
<comment type="caution">
    <text evidence="4">The sequence shown here is derived from an EMBL/GenBank/DDBJ whole genome shotgun (WGS) entry which is preliminary data.</text>
</comment>
<dbReference type="PANTHER" id="PTHR14189:SF0">
    <property type="entry name" value="PROTEIN PHOSPHATASE METHYLESTERASE 1"/>
    <property type="match status" value="1"/>
</dbReference>
<sequence length="147" mass="15988">MSDLYRSALSARLAKLPPDIPVMDKIQDEEGEENDSLGALPIPGSGLGPPALPRTLKPPLRSQVKRNRDPNPAFSSISASGFFDQALQVAVPMRNLNVRAYYTLPKFADGSVMVCHHGAGYSELSFACVAKEIAELFKQGRVRGVEY</sequence>
<dbReference type="EMBL" id="JBAHYK010003229">
    <property type="protein sequence ID" value="KAL0563753.1"/>
    <property type="molecule type" value="Genomic_DNA"/>
</dbReference>
<keyword evidence="2 4" id="KW-0378">Hydrolase</keyword>
<keyword evidence="1" id="KW-0719">Serine esterase</keyword>
<proteinExistence type="predicted"/>
<feature type="region of interest" description="Disordered" evidence="3">
    <location>
        <begin position="20"/>
        <end position="70"/>
    </location>
</feature>
<evidence type="ECO:0000256" key="1">
    <source>
        <dbReference type="ARBA" id="ARBA00022487"/>
    </source>
</evidence>
<reference evidence="4 5" key="1">
    <citation type="submission" date="2024-02" db="EMBL/GenBank/DDBJ databases">
        <title>A draft genome for the cacao thread blight pathogen Marasmius crinis-equi.</title>
        <authorList>
            <person name="Cohen S.P."/>
            <person name="Baruah I.K."/>
            <person name="Amoako-Attah I."/>
            <person name="Bukari Y."/>
            <person name="Meinhardt L.W."/>
            <person name="Bailey B.A."/>
        </authorList>
    </citation>
    <scope>NUCLEOTIDE SEQUENCE [LARGE SCALE GENOMIC DNA]</scope>
    <source>
        <strain evidence="4 5">GH-76</strain>
    </source>
</reference>
<evidence type="ECO:0000313" key="4">
    <source>
        <dbReference type="EMBL" id="KAL0563753.1"/>
    </source>
</evidence>
<dbReference type="PANTHER" id="PTHR14189">
    <property type="entry name" value="PROTEIN PHOSPHATASE METHYLESTERASE-1 RELATED"/>
    <property type="match status" value="1"/>
</dbReference>